<gene>
    <name evidence="1" type="ORF">FA95DRAFT_1490735</name>
</gene>
<dbReference type="Proteomes" id="UP000814033">
    <property type="component" value="Unassembled WGS sequence"/>
</dbReference>
<evidence type="ECO:0000313" key="1">
    <source>
        <dbReference type="EMBL" id="KAI0048462.1"/>
    </source>
</evidence>
<evidence type="ECO:0000313" key="2">
    <source>
        <dbReference type="Proteomes" id="UP000814033"/>
    </source>
</evidence>
<comment type="caution">
    <text evidence="1">The sequence shown here is derived from an EMBL/GenBank/DDBJ whole genome shotgun (WGS) entry which is preliminary data.</text>
</comment>
<reference evidence="1" key="1">
    <citation type="submission" date="2021-02" db="EMBL/GenBank/DDBJ databases">
        <authorList>
            <consortium name="DOE Joint Genome Institute"/>
            <person name="Ahrendt S."/>
            <person name="Looney B.P."/>
            <person name="Miyauchi S."/>
            <person name="Morin E."/>
            <person name="Drula E."/>
            <person name="Courty P.E."/>
            <person name="Chicoki N."/>
            <person name="Fauchery L."/>
            <person name="Kohler A."/>
            <person name="Kuo A."/>
            <person name="Labutti K."/>
            <person name="Pangilinan J."/>
            <person name="Lipzen A."/>
            <person name="Riley R."/>
            <person name="Andreopoulos W."/>
            <person name="He G."/>
            <person name="Johnson J."/>
            <person name="Barry K.W."/>
            <person name="Grigoriev I.V."/>
            <person name="Nagy L."/>
            <person name="Hibbett D."/>
            <person name="Henrissat B."/>
            <person name="Matheny P.B."/>
            <person name="Labbe J."/>
            <person name="Martin F."/>
        </authorList>
    </citation>
    <scope>NUCLEOTIDE SEQUENCE</scope>
    <source>
        <strain evidence="1">FP105234-sp</strain>
    </source>
</reference>
<accession>A0ACB8RXB4</accession>
<protein>
    <submittedName>
        <fullName evidence="1">Uncharacterized protein</fullName>
    </submittedName>
</protein>
<name>A0ACB8RXB4_9AGAM</name>
<proteinExistence type="predicted"/>
<organism evidence="1 2">
    <name type="scientific">Auriscalpium vulgare</name>
    <dbReference type="NCBI Taxonomy" id="40419"/>
    <lineage>
        <taxon>Eukaryota</taxon>
        <taxon>Fungi</taxon>
        <taxon>Dikarya</taxon>
        <taxon>Basidiomycota</taxon>
        <taxon>Agaricomycotina</taxon>
        <taxon>Agaricomycetes</taxon>
        <taxon>Russulales</taxon>
        <taxon>Auriscalpiaceae</taxon>
        <taxon>Auriscalpium</taxon>
    </lineage>
</organism>
<keyword evidence="2" id="KW-1185">Reference proteome</keyword>
<dbReference type="EMBL" id="MU275886">
    <property type="protein sequence ID" value="KAI0048462.1"/>
    <property type="molecule type" value="Genomic_DNA"/>
</dbReference>
<reference evidence="1" key="2">
    <citation type="journal article" date="2022" name="New Phytol.">
        <title>Evolutionary transition to the ectomycorrhizal habit in the genomes of a hyperdiverse lineage of mushroom-forming fungi.</title>
        <authorList>
            <person name="Looney B."/>
            <person name="Miyauchi S."/>
            <person name="Morin E."/>
            <person name="Drula E."/>
            <person name="Courty P.E."/>
            <person name="Kohler A."/>
            <person name="Kuo A."/>
            <person name="LaButti K."/>
            <person name="Pangilinan J."/>
            <person name="Lipzen A."/>
            <person name="Riley R."/>
            <person name="Andreopoulos W."/>
            <person name="He G."/>
            <person name="Johnson J."/>
            <person name="Nolan M."/>
            <person name="Tritt A."/>
            <person name="Barry K.W."/>
            <person name="Grigoriev I.V."/>
            <person name="Nagy L.G."/>
            <person name="Hibbett D."/>
            <person name="Henrissat B."/>
            <person name="Matheny P.B."/>
            <person name="Labbe J."/>
            <person name="Martin F.M."/>
        </authorList>
    </citation>
    <scope>NUCLEOTIDE SEQUENCE</scope>
    <source>
        <strain evidence="1">FP105234-sp</strain>
    </source>
</reference>
<sequence length="480" mass="52617">MSSHGIIKTGIAPTIRKDVLTVPGATPDSKALVEHLLEQDREAQHCFYGPGFHNHRSHHLLAAYDLGASSAQLQAIYDAEQDSLLSVFAIRKEKRVERQDVVVQESNWKQFLGEEKYYANYLTFFADEVRRLGGFAAFEHYVYSPSAAHEDGGQMTERFVGGVLHPLIQMGYAVEFGSDAMVAQALAQTAVTSAFSPQLFAFEPKGTPNPTTLFGILEQMYASPIMKPVMPYDPDALIGKRFKDALTPERIAEIHRLASLWNCTPETLTPAAVEQKSQELFFAATVIFAGTGRDGRAPRLDFFLMHLLTSALFVPRLLAALSSPAARARLLNSYLPVLLAVVLMRGRPRINVPLLMSYPAAPTPPSQRGKIFPPPPPAVWGRPGEPAYDNTWAVLLPHVLPARDSHTLKAFRALYHAAQRYATVPQGAFGGLGEGVDGSVFVRAAGVMVDVMGWVGLGEGQEAGHWDRSGLGWDAAWDEK</sequence>